<accession>A0AA95NAP1</accession>
<dbReference type="KEGG" id="pais:PFX98_16990"/>
<sequence>MKQQHPASNARQRGVGTLVVTLTLMLSMSLIVFYLNRNVIFEQRTAANQIRSTEAMELAEGGMEWALGMLNTPREIDPACVPTSSGSSFRKRYLAPSGTTFTPLAGVTAGCKRSGGAWTCSCPTSGNASLGNASEPSFTVVFEALAGQSGAVQITSYGCTAQSAACQAGQTGSADASAMVRAVLKASPLLPGKPAGPITCGTSCAIGGSYNIVNNDVETNGVLVNAGTTITTSPGTSLTTIPGQPAANALVGSDKSLADLASADPTCSNSRMFNAYFGTTMDEFRTAPTTTVLSCSSASDCSNKLSTAYDQGKRAFYFTSDVQLSGNGTLGTVADPVVFVTPNALKVNGNWDLYGMVFSNSADYNNLGTGAANIHGAIVSCAAYSNNGNGTAAYDPNVLNNLNANNGTIVRVPGSWRDW</sequence>
<feature type="domain" description="Type 4 fimbrial biogenesis protein PilX N-terminal" evidence="2">
    <location>
        <begin position="17"/>
        <end position="64"/>
    </location>
</feature>
<evidence type="ECO:0000256" key="1">
    <source>
        <dbReference type="SAM" id="Phobius"/>
    </source>
</evidence>
<protein>
    <submittedName>
        <fullName evidence="3">Pilus assembly PilX N-terminal domain-containing protein</fullName>
    </submittedName>
</protein>
<dbReference type="RefSeq" id="WP_285231673.1">
    <property type="nucleotide sequence ID" value="NZ_CP116346.1"/>
</dbReference>
<organism evidence="3 4">
    <name type="scientific">Paucibacter sediminis</name>
    <dbReference type="NCBI Taxonomy" id="3019553"/>
    <lineage>
        <taxon>Bacteria</taxon>
        <taxon>Pseudomonadati</taxon>
        <taxon>Pseudomonadota</taxon>
        <taxon>Betaproteobacteria</taxon>
        <taxon>Burkholderiales</taxon>
        <taxon>Sphaerotilaceae</taxon>
        <taxon>Roseateles</taxon>
    </lineage>
</organism>
<dbReference type="AlphaFoldDB" id="A0AA95NAP1"/>
<keyword evidence="1" id="KW-0472">Membrane</keyword>
<keyword evidence="1" id="KW-0812">Transmembrane</keyword>
<dbReference type="EMBL" id="CP116346">
    <property type="protein sequence ID" value="WIT10600.1"/>
    <property type="molecule type" value="Genomic_DNA"/>
</dbReference>
<dbReference type="InterPro" id="IPR025746">
    <property type="entry name" value="PilX_N_dom"/>
</dbReference>
<dbReference type="Pfam" id="PF14341">
    <property type="entry name" value="PilX_N"/>
    <property type="match status" value="1"/>
</dbReference>
<feature type="transmembrane region" description="Helical" evidence="1">
    <location>
        <begin position="15"/>
        <end position="35"/>
    </location>
</feature>
<name>A0AA95NAP1_9BURK</name>
<gene>
    <name evidence="3" type="ORF">PFX98_16990</name>
</gene>
<evidence type="ECO:0000313" key="4">
    <source>
        <dbReference type="Proteomes" id="UP001177769"/>
    </source>
</evidence>
<keyword evidence="1" id="KW-1133">Transmembrane helix</keyword>
<proteinExistence type="predicted"/>
<keyword evidence="4" id="KW-1185">Reference proteome</keyword>
<reference evidence="3" key="1">
    <citation type="submission" date="2023-01" db="EMBL/GenBank/DDBJ databases">
        <title>Whole genome sequence of Paucibacter sp. S2-9 isolated from pond sediment.</title>
        <authorList>
            <person name="Jung J.Y."/>
        </authorList>
    </citation>
    <scope>NUCLEOTIDE SEQUENCE</scope>
    <source>
        <strain evidence="3">S2-9</strain>
    </source>
</reference>
<evidence type="ECO:0000313" key="3">
    <source>
        <dbReference type="EMBL" id="WIT10600.1"/>
    </source>
</evidence>
<dbReference type="Proteomes" id="UP001177769">
    <property type="component" value="Chromosome"/>
</dbReference>
<evidence type="ECO:0000259" key="2">
    <source>
        <dbReference type="Pfam" id="PF14341"/>
    </source>
</evidence>